<dbReference type="HOGENOM" id="CLU_200123_0_0_1"/>
<dbReference type="Proteomes" id="UP000014760">
    <property type="component" value="Unassembled WGS sequence"/>
</dbReference>
<dbReference type="EMBL" id="AMQN01000351">
    <property type="status" value="NOT_ANNOTATED_CDS"/>
    <property type="molecule type" value="Genomic_DNA"/>
</dbReference>
<dbReference type="GO" id="GO:0003676">
    <property type="term" value="F:nucleic acid binding"/>
    <property type="evidence" value="ECO:0007669"/>
    <property type="project" value="InterPro"/>
</dbReference>
<evidence type="ECO:0000313" key="1">
    <source>
        <dbReference type="EMBL" id="ELT91914.1"/>
    </source>
</evidence>
<reference evidence="3" key="1">
    <citation type="submission" date="2012-12" db="EMBL/GenBank/DDBJ databases">
        <authorList>
            <person name="Hellsten U."/>
            <person name="Grimwood J."/>
            <person name="Chapman J.A."/>
            <person name="Shapiro H."/>
            <person name="Aerts A."/>
            <person name="Otillar R.P."/>
            <person name="Terry A.Y."/>
            <person name="Boore J.L."/>
            <person name="Simakov O."/>
            <person name="Marletaz F."/>
            <person name="Cho S.-J."/>
            <person name="Edsinger-Gonzales E."/>
            <person name="Havlak P."/>
            <person name="Kuo D.-H."/>
            <person name="Larsson T."/>
            <person name="Lv J."/>
            <person name="Arendt D."/>
            <person name="Savage R."/>
            <person name="Osoegawa K."/>
            <person name="de Jong P."/>
            <person name="Lindberg D.R."/>
            <person name="Seaver E.C."/>
            <person name="Weisblat D.A."/>
            <person name="Putnam N.H."/>
            <person name="Grigoriev I.V."/>
            <person name="Rokhsar D.S."/>
        </authorList>
    </citation>
    <scope>NUCLEOTIDE SEQUENCE</scope>
    <source>
        <strain evidence="3">I ESC-2004</strain>
    </source>
</reference>
<accession>R7TDX0</accession>
<dbReference type="EMBL" id="KB310317">
    <property type="protein sequence ID" value="ELT91914.1"/>
    <property type="molecule type" value="Genomic_DNA"/>
</dbReference>
<dbReference type="InterPro" id="IPR036397">
    <property type="entry name" value="RNaseH_sf"/>
</dbReference>
<sequence length="75" mass="8385">DNSPSHKSHIAVASGKKGGFRILSHTLYSPGLTPSDYKTFGNLKNTTREHHFPSNNELTWTAESCFHGRVLLARY</sequence>
<dbReference type="OrthoDB" id="10018757at2759"/>
<reference evidence="2" key="3">
    <citation type="submission" date="2015-06" db="UniProtKB">
        <authorList>
            <consortium name="EnsemblMetazoa"/>
        </authorList>
    </citation>
    <scope>IDENTIFICATION</scope>
</reference>
<organism evidence="1">
    <name type="scientific">Capitella teleta</name>
    <name type="common">Polychaete worm</name>
    <dbReference type="NCBI Taxonomy" id="283909"/>
    <lineage>
        <taxon>Eukaryota</taxon>
        <taxon>Metazoa</taxon>
        <taxon>Spiralia</taxon>
        <taxon>Lophotrochozoa</taxon>
        <taxon>Annelida</taxon>
        <taxon>Polychaeta</taxon>
        <taxon>Sedentaria</taxon>
        <taxon>Scolecida</taxon>
        <taxon>Capitellidae</taxon>
        <taxon>Capitella</taxon>
    </lineage>
</organism>
<evidence type="ECO:0000313" key="3">
    <source>
        <dbReference type="Proteomes" id="UP000014760"/>
    </source>
</evidence>
<keyword evidence="3" id="KW-1185">Reference proteome</keyword>
<evidence type="ECO:0008006" key="4">
    <source>
        <dbReference type="Google" id="ProtNLM"/>
    </source>
</evidence>
<dbReference type="AlphaFoldDB" id="R7TDX0"/>
<dbReference type="EnsemblMetazoa" id="CapteT143660">
    <property type="protein sequence ID" value="CapteP143660"/>
    <property type="gene ID" value="CapteG143660"/>
</dbReference>
<gene>
    <name evidence="1" type="ORF">CAPTEDRAFT_143660</name>
</gene>
<evidence type="ECO:0000313" key="2">
    <source>
        <dbReference type="EnsemblMetazoa" id="CapteP143660"/>
    </source>
</evidence>
<dbReference type="Gene3D" id="3.30.420.10">
    <property type="entry name" value="Ribonuclease H-like superfamily/Ribonuclease H"/>
    <property type="match status" value="1"/>
</dbReference>
<reference evidence="1 3" key="2">
    <citation type="journal article" date="2013" name="Nature">
        <title>Insights into bilaterian evolution from three spiralian genomes.</title>
        <authorList>
            <person name="Simakov O."/>
            <person name="Marletaz F."/>
            <person name="Cho S.J."/>
            <person name="Edsinger-Gonzales E."/>
            <person name="Havlak P."/>
            <person name="Hellsten U."/>
            <person name="Kuo D.H."/>
            <person name="Larsson T."/>
            <person name="Lv J."/>
            <person name="Arendt D."/>
            <person name="Savage R."/>
            <person name="Osoegawa K."/>
            <person name="de Jong P."/>
            <person name="Grimwood J."/>
            <person name="Chapman J.A."/>
            <person name="Shapiro H."/>
            <person name="Aerts A."/>
            <person name="Otillar R.P."/>
            <person name="Terry A.Y."/>
            <person name="Boore J.L."/>
            <person name="Grigoriev I.V."/>
            <person name="Lindberg D.R."/>
            <person name="Seaver E.C."/>
            <person name="Weisblat D.A."/>
            <person name="Putnam N.H."/>
            <person name="Rokhsar D.S."/>
        </authorList>
    </citation>
    <scope>NUCLEOTIDE SEQUENCE</scope>
    <source>
        <strain evidence="1 3">I ESC-2004</strain>
    </source>
</reference>
<name>R7TDX0_CAPTE</name>
<feature type="non-terminal residue" evidence="1">
    <location>
        <position position="1"/>
    </location>
</feature>
<proteinExistence type="predicted"/>
<protein>
    <recommendedName>
        <fullName evidence="4">Tc1-like transposase DDE domain-containing protein</fullName>
    </recommendedName>
</protein>